<feature type="domain" description="HTH CENPB-type" evidence="2">
    <location>
        <begin position="90"/>
        <end position="163"/>
    </location>
</feature>
<dbReference type="Pfam" id="PF03184">
    <property type="entry name" value="DDE_1"/>
    <property type="match status" value="1"/>
</dbReference>
<evidence type="ECO:0000256" key="1">
    <source>
        <dbReference type="ARBA" id="ARBA00023125"/>
    </source>
</evidence>
<dbReference type="InterPro" id="IPR050863">
    <property type="entry name" value="CenT-Element_Derived"/>
</dbReference>
<evidence type="ECO:0000313" key="4">
    <source>
        <dbReference type="Proteomes" id="UP000435112"/>
    </source>
</evidence>
<dbReference type="SMART" id="SM00674">
    <property type="entry name" value="CENPB"/>
    <property type="match status" value="1"/>
</dbReference>
<dbReference type="Proteomes" id="UP000435112">
    <property type="component" value="Unassembled WGS sequence"/>
</dbReference>
<dbReference type="Pfam" id="PF03221">
    <property type="entry name" value="HTH_Tnp_Tc5"/>
    <property type="match status" value="1"/>
</dbReference>
<dbReference type="Gene3D" id="1.10.10.60">
    <property type="entry name" value="Homeodomain-like"/>
    <property type="match status" value="1"/>
</dbReference>
<dbReference type="PANTHER" id="PTHR19303">
    <property type="entry name" value="TRANSPOSON"/>
    <property type="match status" value="1"/>
</dbReference>
<dbReference type="PROSITE" id="PS51253">
    <property type="entry name" value="HTH_CENPB"/>
    <property type="match status" value="1"/>
</dbReference>
<sequence>MRRGRQRVRGNGRQPTRFVHQAYSVAFKVEVLRHLDESQSMTATLDRYFSGISGMKKVSKAKLVYKWRRQRDSLEERARSGRLATQFRARPPGIGLTLPADVEQRILKWVNDFRREGFPISPMMLKMQACEFAKEAGIPPEHFSASWQWRRSFTRRHRLSFRAKTRHGQETPRDAELRAQEFANKVRHRAYIEGVTRIYNADQTGIFLDMLPKTTLASTNARTVWVKSSKKDKERITAMLLGDSDGNKYTPFVMLKSKPSKVPDVRAENERVRHGFGRHVWKEVEALQQQHDVQIYGNESAWWTGNMTMEFLRYHFGDRDLSSPRVMLLLDDFSGHWVDGVDEYARSLNILLEKVPPGLTWLSQPADAVWIKPMKDRLRGYRVHYLREQLQEFAVHADSETFKVKAPQRYTIVEWVVRAWEGLPRTTIAAGFRKCALTNAAGDPAGEELDEDPELQPLINNVVEQLEALDAFRVIDWEDIIDSAVV</sequence>
<evidence type="ECO:0000313" key="3">
    <source>
        <dbReference type="EMBL" id="KAE8997823.1"/>
    </source>
</evidence>
<dbReference type="GO" id="GO:0005634">
    <property type="term" value="C:nucleus"/>
    <property type="evidence" value="ECO:0007669"/>
    <property type="project" value="TreeGrafter"/>
</dbReference>
<dbReference type="InterPro" id="IPR009057">
    <property type="entry name" value="Homeodomain-like_sf"/>
</dbReference>
<dbReference type="AlphaFoldDB" id="A0A6A3K1C2"/>
<evidence type="ECO:0000259" key="2">
    <source>
        <dbReference type="PROSITE" id="PS51253"/>
    </source>
</evidence>
<dbReference type="GO" id="GO:0003677">
    <property type="term" value="F:DNA binding"/>
    <property type="evidence" value="ECO:0007669"/>
    <property type="project" value="UniProtKB-KW"/>
</dbReference>
<proteinExistence type="predicted"/>
<reference evidence="3 4" key="1">
    <citation type="submission" date="2018-09" db="EMBL/GenBank/DDBJ databases">
        <title>Genomic investigation of the strawberry pathogen Phytophthora fragariae indicates pathogenicity is determined by transcriptional variation in three key races.</title>
        <authorList>
            <person name="Adams T.M."/>
            <person name="Armitage A.D."/>
            <person name="Sobczyk M.K."/>
            <person name="Bates H.J."/>
            <person name="Dunwell J.M."/>
            <person name="Nellist C.F."/>
            <person name="Harrison R.J."/>
        </authorList>
    </citation>
    <scope>NUCLEOTIDE SEQUENCE [LARGE SCALE GENOMIC DNA]</scope>
    <source>
        <strain evidence="3 4">SCRP324</strain>
    </source>
</reference>
<protein>
    <recommendedName>
        <fullName evidence="2">HTH CENPB-type domain-containing protein</fullName>
    </recommendedName>
</protein>
<dbReference type="InterPro" id="IPR006600">
    <property type="entry name" value="HTH_CenpB_DNA-bd_dom"/>
</dbReference>
<dbReference type="SUPFAM" id="SSF46689">
    <property type="entry name" value="Homeodomain-like"/>
    <property type="match status" value="1"/>
</dbReference>
<name>A0A6A3K1C2_9STRA</name>
<accession>A0A6A3K1C2</accession>
<gene>
    <name evidence="3" type="ORF">PR002_g18921</name>
</gene>
<organism evidence="3 4">
    <name type="scientific">Phytophthora rubi</name>
    <dbReference type="NCBI Taxonomy" id="129364"/>
    <lineage>
        <taxon>Eukaryota</taxon>
        <taxon>Sar</taxon>
        <taxon>Stramenopiles</taxon>
        <taxon>Oomycota</taxon>
        <taxon>Peronosporomycetes</taxon>
        <taxon>Peronosporales</taxon>
        <taxon>Peronosporaceae</taxon>
        <taxon>Phytophthora</taxon>
    </lineage>
</organism>
<dbReference type="OrthoDB" id="120591at2759"/>
<comment type="caution">
    <text evidence="3">The sequence shown here is derived from an EMBL/GenBank/DDBJ whole genome shotgun (WGS) entry which is preliminary data.</text>
</comment>
<dbReference type="EMBL" id="QXFU01001663">
    <property type="protein sequence ID" value="KAE8997823.1"/>
    <property type="molecule type" value="Genomic_DNA"/>
</dbReference>
<dbReference type="InterPro" id="IPR004875">
    <property type="entry name" value="DDE_SF_endonuclease_dom"/>
</dbReference>
<keyword evidence="1" id="KW-0238">DNA-binding</keyword>
<dbReference type="PANTHER" id="PTHR19303:SF57">
    <property type="entry name" value="HTH CENPB-TYPE DOMAIN-CONTAINING PROTEIN"/>
    <property type="match status" value="1"/>
</dbReference>